<dbReference type="AlphaFoldDB" id="A0A5S6QUS6"/>
<dbReference type="Proteomes" id="UP000046395">
    <property type="component" value="Unassembled WGS sequence"/>
</dbReference>
<proteinExistence type="predicted"/>
<keyword evidence="1" id="KW-1185">Reference proteome</keyword>
<evidence type="ECO:0000313" key="2">
    <source>
        <dbReference type="WBParaSite" id="TMUE_3000010878.1"/>
    </source>
</evidence>
<protein>
    <submittedName>
        <fullName evidence="2">Uncharacterized protein</fullName>
    </submittedName>
</protein>
<sequence>MALMFGALLKKILKLKDFPNLISFSPRPGYSVTVGRVTSCARICMLWNRRTTPFSYHNGGIRQVLRRANLQLSSEK</sequence>
<organism evidence="1 2">
    <name type="scientific">Trichuris muris</name>
    <name type="common">Mouse whipworm</name>
    <dbReference type="NCBI Taxonomy" id="70415"/>
    <lineage>
        <taxon>Eukaryota</taxon>
        <taxon>Metazoa</taxon>
        <taxon>Ecdysozoa</taxon>
        <taxon>Nematoda</taxon>
        <taxon>Enoplea</taxon>
        <taxon>Dorylaimia</taxon>
        <taxon>Trichinellida</taxon>
        <taxon>Trichuridae</taxon>
        <taxon>Trichuris</taxon>
    </lineage>
</organism>
<evidence type="ECO:0000313" key="1">
    <source>
        <dbReference type="Proteomes" id="UP000046395"/>
    </source>
</evidence>
<name>A0A5S6QUS6_TRIMR</name>
<dbReference type="WBParaSite" id="TMUE_3000010878.1">
    <property type="protein sequence ID" value="TMUE_3000010878.1"/>
    <property type="gene ID" value="WBGene00292093"/>
</dbReference>
<accession>A0A5S6QUS6</accession>
<reference evidence="2" key="1">
    <citation type="submission" date="2019-12" db="UniProtKB">
        <authorList>
            <consortium name="WormBaseParasite"/>
        </authorList>
    </citation>
    <scope>IDENTIFICATION</scope>
</reference>